<keyword evidence="1" id="KW-0472">Membrane</keyword>
<name>A0ABD6AS63_9EURY</name>
<comment type="caution">
    <text evidence="2">The sequence shown here is derived from an EMBL/GenBank/DDBJ whole genome shotgun (WGS) entry which is preliminary data.</text>
</comment>
<sequence length="297" mass="31219">MREVVAMWRNAQMVAITVVIAALYMTALIPSSGLVIVPGFTTVRPATALPIVFSLIVGPAAAWGAAFGNLLSDAFSGQLTSGSVFGFVGNFFLGFAAYKLWGNLGPLSSGEEPDMRSPHQLLEYLVAAFVAAAGTAAIIAWGLDVLGLFAFSVFATVITVNDFVAAAFLGPPILYLVYPRVARAGFRYTDIMDRGHLPRRSRRHQRLAAFGIATVTVTWLVVGVAFDVVVEGVAFGEIPTGPNAATGGSLVQAVLGTVAFVALCGLAAMAGEHLSSLCEERSRWAERHDAGGEGLEL</sequence>
<gene>
    <name evidence="2" type="ORF">ACFSBT_04255</name>
</gene>
<evidence type="ECO:0000313" key="2">
    <source>
        <dbReference type="EMBL" id="MFD1512492.1"/>
    </source>
</evidence>
<feature type="transmembrane region" description="Helical" evidence="1">
    <location>
        <begin position="12"/>
        <end position="37"/>
    </location>
</feature>
<dbReference type="Pfam" id="PF06177">
    <property type="entry name" value="QueT"/>
    <property type="match status" value="1"/>
</dbReference>
<keyword evidence="1" id="KW-1133">Transmembrane helix</keyword>
<organism evidence="2 3">
    <name type="scientific">Halomarina rubra</name>
    <dbReference type="NCBI Taxonomy" id="2071873"/>
    <lineage>
        <taxon>Archaea</taxon>
        <taxon>Methanobacteriati</taxon>
        <taxon>Methanobacteriota</taxon>
        <taxon>Stenosarchaea group</taxon>
        <taxon>Halobacteria</taxon>
        <taxon>Halobacteriales</taxon>
        <taxon>Natronomonadaceae</taxon>
        <taxon>Halomarina</taxon>
    </lineage>
</organism>
<feature type="transmembrane region" description="Helical" evidence="1">
    <location>
        <begin position="83"/>
        <end position="101"/>
    </location>
</feature>
<accession>A0ABD6AS63</accession>
<dbReference type="InterPro" id="IPR010387">
    <property type="entry name" value="QueT"/>
</dbReference>
<keyword evidence="1" id="KW-0812">Transmembrane</keyword>
<feature type="transmembrane region" description="Helical" evidence="1">
    <location>
        <begin position="149"/>
        <end position="178"/>
    </location>
</feature>
<evidence type="ECO:0000313" key="3">
    <source>
        <dbReference type="Proteomes" id="UP001597187"/>
    </source>
</evidence>
<proteinExistence type="predicted"/>
<dbReference type="EMBL" id="JBHUDC010000002">
    <property type="protein sequence ID" value="MFD1512492.1"/>
    <property type="molecule type" value="Genomic_DNA"/>
</dbReference>
<keyword evidence="3" id="KW-1185">Reference proteome</keyword>
<feature type="transmembrane region" description="Helical" evidence="1">
    <location>
        <begin position="49"/>
        <end position="71"/>
    </location>
</feature>
<evidence type="ECO:0000256" key="1">
    <source>
        <dbReference type="SAM" id="Phobius"/>
    </source>
</evidence>
<feature type="transmembrane region" description="Helical" evidence="1">
    <location>
        <begin position="250"/>
        <end position="271"/>
    </location>
</feature>
<reference evidence="2 3" key="1">
    <citation type="journal article" date="2019" name="Int. J. Syst. Evol. Microbiol.">
        <title>The Global Catalogue of Microorganisms (GCM) 10K type strain sequencing project: providing services to taxonomists for standard genome sequencing and annotation.</title>
        <authorList>
            <consortium name="The Broad Institute Genomics Platform"/>
            <consortium name="The Broad Institute Genome Sequencing Center for Infectious Disease"/>
            <person name="Wu L."/>
            <person name="Ma J."/>
        </authorList>
    </citation>
    <scope>NUCLEOTIDE SEQUENCE [LARGE SCALE GENOMIC DNA]</scope>
    <source>
        <strain evidence="2 3">CGMCC 1.12563</strain>
    </source>
</reference>
<feature type="transmembrane region" description="Helical" evidence="1">
    <location>
        <begin position="207"/>
        <end position="230"/>
    </location>
</feature>
<dbReference type="AlphaFoldDB" id="A0ABD6AS63"/>
<dbReference type="RefSeq" id="WP_250872470.1">
    <property type="nucleotide sequence ID" value="NZ_JALXFV010000002.1"/>
</dbReference>
<dbReference type="Proteomes" id="UP001597187">
    <property type="component" value="Unassembled WGS sequence"/>
</dbReference>
<protein>
    <submittedName>
        <fullName evidence="2">QueT transporter family protein</fullName>
    </submittedName>
</protein>
<feature type="transmembrane region" description="Helical" evidence="1">
    <location>
        <begin position="121"/>
        <end position="143"/>
    </location>
</feature>